<reference evidence="1" key="1">
    <citation type="submission" date="2020-04" db="EMBL/GenBank/DDBJ databases">
        <authorList>
            <person name="Chiriac C."/>
            <person name="Salcher M."/>
            <person name="Ghai R."/>
            <person name="Kavagutti S V."/>
        </authorList>
    </citation>
    <scope>NUCLEOTIDE SEQUENCE</scope>
</reference>
<name>A0A6J5LKU2_9CAUD</name>
<dbReference type="EMBL" id="LR796274">
    <property type="protein sequence ID" value="CAB4133736.1"/>
    <property type="molecule type" value="Genomic_DNA"/>
</dbReference>
<gene>
    <name evidence="1" type="ORF">UFOVP257_458</name>
</gene>
<proteinExistence type="predicted"/>
<evidence type="ECO:0000313" key="1">
    <source>
        <dbReference type="EMBL" id="CAB4133736.1"/>
    </source>
</evidence>
<accession>A0A6J5LKU2</accession>
<protein>
    <submittedName>
        <fullName evidence="1">Uncharacterized protein</fullName>
    </submittedName>
</protein>
<organism evidence="1">
    <name type="scientific">uncultured Caudovirales phage</name>
    <dbReference type="NCBI Taxonomy" id="2100421"/>
    <lineage>
        <taxon>Viruses</taxon>
        <taxon>Duplodnaviria</taxon>
        <taxon>Heunggongvirae</taxon>
        <taxon>Uroviricota</taxon>
        <taxon>Caudoviricetes</taxon>
        <taxon>Peduoviridae</taxon>
        <taxon>Maltschvirus</taxon>
        <taxon>Maltschvirus maltsch</taxon>
    </lineage>
</organism>
<sequence length="77" mass="8815">MYITELYEPAKHGYQDEKDDNSVLSLKDIRKSARLTFADLNRLRMAHDVRKVEHEDKLEKVAKQYKLPAAAPAGGMV</sequence>